<dbReference type="InterPro" id="IPR016187">
    <property type="entry name" value="CTDL_fold"/>
</dbReference>
<dbReference type="AlphaFoldDB" id="A0ABD2QQ82"/>
<dbReference type="Gene3D" id="3.10.100.10">
    <property type="entry name" value="Mannose-Binding Protein A, subunit A"/>
    <property type="match status" value="2"/>
</dbReference>
<dbReference type="CDD" id="cd00037">
    <property type="entry name" value="CLECT"/>
    <property type="match status" value="1"/>
</dbReference>
<proteinExistence type="predicted"/>
<gene>
    <name evidence="3" type="ORF">Ciccas_000048</name>
</gene>
<keyword evidence="4" id="KW-1185">Reference proteome</keyword>
<dbReference type="PANTHER" id="PTHR45784">
    <property type="entry name" value="C-TYPE LECTIN DOMAIN FAMILY 20 MEMBER A-RELATED"/>
    <property type="match status" value="1"/>
</dbReference>
<feature type="signal peptide" evidence="1">
    <location>
        <begin position="1"/>
        <end position="22"/>
    </location>
</feature>
<dbReference type="PROSITE" id="PS50041">
    <property type="entry name" value="C_TYPE_LECTIN_2"/>
    <property type="match status" value="1"/>
</dbReference>
<feature type="domain" description="C-type lectin" evidence="2">
    <location>
        <begin position="19"/>
        <end position="129"/>
    </location>
</feature>
<evidence type="ECO:0000256" key="1">
    <source>
        <dbReference type="SAM" id="SignalP"/>
    </source>
</evidence>
<dbReference type="InterPro" id="IPR016186">
    <property type="entry name" value="C-type_lectin-like/link_sf"/>
</dbReference>
<protein>
    <recommendedName>
        <fullName evidence="2">C-type lectin domain-containing protein</fullName>
    </recommendedName>
</protein>
<evidence type="ECO:0000313" key="4">
    <source>
        <dbReference type="Proteomes" id="UP001626550"/>
    </source>
</evidence>
<sequence>MRGLSAISLLVIGLLLLPYSQSTVNFVSQRLSFFDADAHCSENFGSNYTLATLFAEATFDESLKNLESNDDTKLAWIGLVKAQNSFEWISGWPSVAFQLEDEAHPCIAISDKKTLVTKNCDDKLPFFCNSIPSHIDSAPTIHQTYACPAGFVSFYRHCFKLFGVNSPFGTEELSNKPSCVYMNAQTEDHNFGKWDSDDCSLKLPFICQLNAVYGNQSEASSSLLSKGGCQDAFYEFNNACYHVSYGAKNDFSGFERSQATQFDSATQYCQNLAANSTLGVMHSRSESAFLRLLTSHFGPSSPKNSIVYPLVWIGLKYDVGHHLKVSCCV</sequence>
<comment type="caution">
    <text evidence="3">The sequence shown here is derived from an EMBL/GenBank/DDBJ whole genome shotgun (WGS) entry which is preliminary data.</text>
</comment>
<dbReference type="PANTHER" id="PTHR45784:SF3">
    <property type="entry name" value="C-TYPE LECTIN DOMAIN FAMILY 4 MEMBER K-LIKE-RELATED"/>
    <property type="match status" value="1"/>
</dbReference>
<dbReference type="EMBL" id="JBJKFK010000002">
    <property type="protein sequence ID" value="KAL3321292.1"/>
    <property type="molecule type" value="Genomic_DNA"/>
</dbReference>
<dbReference type="Proteomes" id="UP001626550">
    <property type="component" value="Unassembled WGS sequence"/>
</dbReference>
<evidence type="ECO:0000313" key="3">
    <source>
        <dbReference type="EMBL" id="KAL3321292.1"/>
    </source>
</evidence>
<dbReference type="Pfam" id="PF00059">
    <property type="entry name" value="Lectin_C"/>
    <property type="match status" value="1"/>
</dbReference>
<dbReference type="SUPFAM" id="SSF56436">
    <property type="entry name" value="C-type lectin-like"/>
    <property type="match status" value="3"/>
</dbReference>
<accession>A0ABD2QQ82</accession>
<evidence type="ECO:0000259" key="2">
    <source>
        <dbReference type="PROSITE" id="PS50041"/>
    </source>
</evidence>
<name>A0ABD2QQ82_9PLAT</name>
<feature type="chain" id="PRO_5044826577" description="C-type lectin domain-containing protein" evidence="1">
    <location>
        <begin position="23"/>
        <end position="329"/>
    </location>
</feature>
<dbReference type="InterPro" id="IPR001304">
    <property type="entry name" value="C-type_lectin-like"/>
</dbReference>
<organism evidence="3 4">
    <name type="scientific">Cichlidogyrus casuarinus</name>
    <dbReference type="NCBI Taxonomy" id="1844966"/>
    <lineage>
        <taxon>Eukaryota</taxon>
        <taxon>Metazoa</taxon>
        <taxon>Spiralia</taxon>
        <taxon>Lophotrochozoa</taxon>
        <taxon>Platyhelminthes</taxon>
        <taxon>Monogenea</taxon>
        <taxon>Monopisthocotylea</taxon>
        <taxon>Dactylogyridea</taxon>
        <taxon>Ancyrocephalidae</taxon>
        <taxon>Cichlidogyrus</taxon>
    </lineage>
</organism>
<keyword evidence="1" id="KW-0732">Signal</keyword>
<reference evidence="3 4" key="1">
    <citation type="submission" date="2024-11" db="EMBL/GenBank/DDBJ databases">
        <title>Adaptive evolution of stress response genes in parasites aligns with host niche diversity.</title>
        <authorList>
            <person name="Hahn C."/>
            <person name="Resl P."/>
        </authorList>
    </citation>
    <scope>NUCLEOTIDE SEQUENCE [LARGE SCALE GENOMIC DNA]</scope>
    <source>
        <strain evidence="3">EGGRZ-B1_66</strain>
        <tissue evidence="3">Body</tissue>
    </source>
</reference>